<evidence type="ECO:0000256" key="2">
    <source>
        <dbReference type="ARBA" id="ARBA00005982"/>
    </source>
</evidence>
<feature type="transmembrane region" description="Helical" evidence="6">
    <location>
        <begin position="103"/>
        <end position="122"/>
    </location>
</feature>
<dbReference type="CDD" id="cd17416">
    <property type="entry name" value="MFS_NPF1_2"/>
    <property type="match status" value="1"/>
</dbReference>
<evidence type="ECO:0000256" key="4">
    <source>
        <dbReference type="ARBA" id="ARBA00022989"/>
    </source>
</evidence>
<sequence>MAPESYRREARMELVSLVDRQEGQRPSKGGIRTMPFIIGNEALQFIGGLGLVINMIIYLKSDYHMGTAPATTFLFLWNAAGNFLPLLGAFISDSYLGRFQSIVWGSIANLIGSTLLWLTAMIPGAKPAACNRSHQTCQSPTLSQMALLHSSFLLTSIGNAGIRPCSLAFGADQFDKRDNPNNAKILQSFFNWYYAAFGISAMIAITVIVYIQQNYGWNVGLGIPVALTALSAILFFVGSPWYVKMEPQKSLLIGLAQVTVAAFKNRHLDFPHNKEEGYYQSIGSNLVAPTNKLRFLNKACIIRNRENDLRHDGASSNPWSLCTVDQVEDLKSLLKLMPIWSTSIVLFLIMYQQPLAILQAQTMDLHLGPKFKVPPGSIGVFGVISMTTWVAIYDRIIVPHLGRLTNKQRLGIGLLLSCVSPAVAAIVEGTRRYTAIQQGLVDAGTVNMSFMWIMPQILLNGLTEGFHFIGQNEFYYNELPKNMSSIGMALFSLGTGFGNLLGSFIVKVVVLISTTGGKESWLATNLNKGHLDYYYWLLAVLAFINFLYFLLCSWAYGPCKEESIALEKLED</sequence>
<accession>A0A3S3LXS9</accession>
<dbReference type="AlphaFoldDB" id="A0A3S3LXS9"/>
<dbReference type="SUPFAM" id="SSF103473">
    <property type="entry name" value="MFS general substrate transporter"/>
    <property type="match status" value="1"/>
</dbReference>
<feature type="transmembrane region" description="Helical" evidence="6">
    <location>
        <begin position="223"/>
        <end position="243"/>
    </location>
</feature>
<evidence type="ECO:0000256" key="3">
    <source>
        <dbReference type="ARBA" id="ARBA00022692"/>
    </source>
</evidence>
<gene>
    <name evidence="7" type="ORF">CKAN_00172900</name>
</gene>
<keyword evidence="8" id="KW-1185">Reference proteome</keyword>
<reference evidence="7 8" key="1">
    <citation type="journal article" date="2019" name="Nat. Plants">
        <title>Stout camphor tree genome fills gaps in understanding of flowering plant genome evolution.</title>
        <authorList>
            <person name="Chaw S.M."/>
            <person name="Liu Y.C."/>
            <person name="Wu Y.W."/>
            <person name="Wang H.Y."/>
            <person name="Lin C.I."/>
            <person name="Wu C.S."/>
            <person name="Ke H.M."/>
            <person name="Chang L.Y."/>
            <person name="Hsu C.Y."/>
            <person name="Yang H.T."/>
            <person name="Sudianto E."/>
            <person name="Hsu M.H."/>
            <person name="Wu K.P."/>
            <person name="Wang L.N."/>
            <person name="Leebens-Mack J.H."/>
            <person name="Tsai I.J."/>
        </authorList>
    </citation>
    <scope>NUCLEOTIDE SEQUENCE [LARGE SCALE GENOMIC DNA]</scope>
    <source>
        <strain evidence="8">cv. Chaw 1501</strain>
        <tissue evidence="7">Young leaves</tissue>
    </source>
</reference>
<feature type="transmembrane region" description="Helical" evidence="6">
    <location>
        <begin position="71"/>
        <end position="91"/>
    </location>
</feature>
<dbReference type="PANTHER" id="PTHR11654">
    <property type="entry name" value="OLIGOPEPTIDE TRANSPORTER-RELATED"/>
    <property type="match status" value="1"/>
</dbReference>
<dbReference type="Pfam" id="PF00854">
    <property type="entry name" value="PTR2"/>
    <property type="match status" value="1"/>
</dbReference>
<protein>
    <submittedName>
        <fullName evidence="7">Putative Nitrate transporter</fullName>
    </submittedName>
</protein>
<keyword evidence="5 6" id="KW-0472">Membrane</keyword>
<proteinExistence type="inferred from homology"/>
<evidence type="ECO:0000313" key="8">
    <source>
        <dbReference type="Proteomes" id="UP000283530"/>
    </source>
</evidence>
<name>A0A3S3LXS9_9MAGN</name>
<dbReference type="Gene3D" id="1.20.1250.20">
    <property type="entry name" value="MFS general substrate transporter like domains"/>
    <property type="match status" value="1"/>
</dbReference>
<dbReference type="GO" id="GO:0016020">
    <property type="term" value="C:membrane"/>
    <property type="evidence" value="ECO:0007669"/>
    <property type="project" value="UniProtKB-SubCell"/>
</dbReference>
<feature type="transmembrane region" description="Helical" evidence="6">
    <location>
        <begin position="192"/>
        <end position="211"/>
    </location>
</feature>
<dbReference type="Proteomes" id="UP000283530">
    <property type="component" value="Unassembled WGS sequence"/>
</dbReference>
<organism evidence="7 8">
    <name type="scientific">Cinnamomum micranthum f. kanehirae</name>
    <dbReference type="NCBI Taxonomy" id="337451"/>
    <lineage>
        <taxon>Eukaryota</taxon>
        <taxon>Viridiplantae</taxon>
        <taxon>Streptophyta</taxon>
        <taxon>Embryophyta</taxon>
        <taxon>Tracheophyta</taxon>
        <taxon>Spermatophyta</taxon>
        <taxon>Magnoliopsida</taxon>
        <taxon>Magnoliidae</taxon>
        <taxon>Laurales</taxon>
        <taxon>Lauraceae</taxon>
        <taxon>Cinnamomum</taxon>
    </lineage>
</organism>
<evidence type="ECO:0000313" key="7">
    <source>
        <dbReference type="EMBL" id="RWR73450.1"/>
    </source>
</evidence>
<feature type="transmembrane region" description="Helical" evidence="6">
    <location>
        <begin position="339"/>
        <end position="358"/>
    </location>
</feature>
<keyword evidence="4 6" id="KW-1133">Transmembrane helix</keyword>
<dbReference type="InterPro" id="IPR036259">
    <property type="entry name" value="MFS_trans_sf"/>
</dbReference>
<feature type="transmembrane region" description="Helical" evidence="6">
    <location>
        <begin position="450"/>
        <end position="469"/>
    </location>
</feature>
<feature type="transmembrane region" description="Helical" evidence="6">
    <location>
        <begin position="533"/>
        <end position="556"/>
    </location>
</feature>
<dbReference type="GO" id="GO:0022857">
    <property type="term" value="F:transmembrane transporter activity"/>
    <property type="evidence" value="ECO:0007669"/>
    <property type="project" value="InterPro"/>
</dbReference>
<comment type="similarity">
    <text evidence="2">Belongs to the major facilitator superfamily. Proton-dependent oligopeptide transporter (POT/PTR) (TC 2.A.17) family.</text>
</comment>
<dbReference type="OrthoDB" id="8904098at2759"/>
<feature type="transmembrane region" description="Helical" evidence="6">
    <location>
        <begin position="490"/>
        <end position="513"/>
    </location>
</feature>
<feature type="transmembrane region" description="Helical" evidence="6">
    <location>
        <begin position="378"/>
        <end position="398"/>
    </location>
</feature>
<feature type="transmembrane region" description="Helical" evidence="6">
    <location>
        <begin position="42"/>
        <end position="59"/>
    </location>
</feature>
<evidence type="ECO:0000256" key="1">
    <source>
        <dbReference type="ARBA" id="ARBA00004141"/>
    </source>
</evidence>
<dbReference type="InterPro" id="IPR000109">
    <property type="entry name" value="POT_fam"/>
</dbReference>
<evidence type="ECO:0000256" key="6">
    <source>
        <dbReference type="SAM" id="Phobius"/>
    </source>
</evidence>
<dbReference type="EMBL" id="QPKB01000001">
    <property type="protein sequence ID" value="RWR73450.1"/>
    <property type="molecule type" value="Genomic_DNA"/>
</dbReference>
<feature type="transmembrane region" description="Helical" evidence="6">
    <location>
        <begin position="410"/>
        <end position="430"/>
    </location>
</feature>
<evidence type="ECO:0000256" key="5">
    <source>
        <dbReference type="ARBA" id="ARBA00023136"/>
    </source>
</evidence>
<keyword evidence="3 6" id="KW-0812">Transmembrane</keyword>
<comment type="caution">
    <text evidence="7">The sequence shown here is derived from an EMBL/GenBank/DDBJ whole genome shotgun (WGS) entry which is preliminary data.</text>
</comment>
<comment type="subcellular location">
    <subcellularLocation>
        <location evidence="1">Membrane</location>
        <topology evidence="1">Multi-pass membrane protein</topology>
    </subcellularLocation>
</comment>